<dbReference type="EMBL" id="DUZY01000008">
    <property type="protein sequence ID" value="DAD48418.1"/>
    <property type="molecule type" value="Genomic_DNA"/>
</dbReference>
<protein>
    <submittedName>
        <fullName evidence="1">Uncharacterized protein</fullName>
    </submittedName>
</protein>
<gene>
    <name evidence="1" type="ORF">HUJ06_018355</name>
</gene>
<evidence type="ECO:0000313" key="2">
    <source>
        <dbReference type="Proteomes" id="UP000607653"/>
    </source>
</evidence>
<organism evidence="1 2">
    <name type="scientific">Nelumbo nucifera</name>
    <name type="common">Sacred lotus</name>
    <dbReference type="NCBI Taxonomy" id="4432"/>
    <lineage>
        <taxon>Eukaryota</taxon>
        <taxon>Viridiplantae</taxon>
        <taxon>Streptophyta</taxon>
        <taxon>Embryophyta</taxon>
        <taxon>Tracheophyta</taxon>
        <taxon>Spermatophyta</taxon>
        <taxon>Magnoliopsida</taxon>
        <taxon>Proteales</taxon>
        <taxon>Nelumbonaceae</taxon>
        <taxon>Nelumbo</taxon>
    </lineage>
</organism>
<sequence>MGPIDRNSCKIEIYLQQIHFSSFWSEKKVYIIKGRLVNKPCKNHKTLEE</sequence>
<proteinExistence type="predicted"/>
<accession>A0A823A2V6</accession>
<comment type="caution">
    <text evidence="1">The sequence shown here is derived from an EMBL/GenBank/DDBJ whole genome shotgun (WGS) entry which is preliminary data.</text>
</comment>
<dbReference type="AlphaFoldDB" id="A0A823A2V6"/>
<dbReference type="Proteomes" id="UP000607653">
    <property type="component" value="Unassembled WGS sequence"/>
</dbReference>
<keyword evidence="2" id="KW-1185">Reference proteome</keyword>
<reference evidence="1 2" key="1">
    <citation type="journal article" date="2020" name="Mol. Biol. Evol.">
        <title>Distinct Expression and Methylation Patterns for Genes with Different Fates following a Single Whole-Genome Duplication in Flowering Plants.</title>
        <authorList>
            <person name="Shi T."/>
            <person name="Rahmani R.S."/>
            <person name="Gugger P.F."/>
            <person name="Wang M."/>
            <person name="Li H."/>
            <person name="Zhang Y."/>
            <person name="Li Z."/>
            <person name="Wang Q."/>
            <person name="Van de Peer Y."/>
            <person name="Marchal K."/>
            <person name="Chen J."/>
        </authorList>
    </citation>
    <scope>NUCLEOTIDE SEQUENCE [LARGE SCALE GENOMIC DNA]</scope>
    <source>
        <tissue evidence="1">Leaf</tissue>
    </source>
</reference>
<name>A0A823A2V6_NELNU</name>
<evidence type="ECO:0000313" key="1">
    <source>
        <dbReference type="EMBL" id="DAD48418.1"/>
    </source>
</evidence>